<comment type="caution">
    <text evidence="2">The sequence shown here is derived from an EMBL/GenBank/DDBJ whole genome shotgun (WGS) entry which is preliminary data.</text>
</comment>
<dbReference type="GO" id="GO:0019752">
    <property type="term" value="P:carboxylic acid metabolic process"/>
    <property type="evidence" value="ECO:0007669"/>
    <property type="project" value="UniProtKB-ARBA"/>
</dbReference>
<dbReference type="EMBL" id="QGGT01000004">
    <property type="protein sequence ID" value="PWK33431.1"/>
    <property type="molecule type" value="Genomic_DNA"/>
</dbReference>
<dbReference type="GO" id="GO:0016491">
    <property type="term" value="F:oxidoreductase activity"/>
    <property type="evidence" value="ECO:0007669"/>
    <property type="project" value="UniProtKB-ARBA"/>
</dbReference>
<dbReference type="Gene3D" id="3.40.50.720">
    <property type="entry name" value="NAD(P)-binding Rossmann-like Domain"/>
    <property type="match status" value="1"/>
</dbReference>
<evidence type="ECO:0000313" key="3">
    <source>
        <dbReference type="Proteomes" id="UP000245754"/>
    </source>
</evidence>
<organism evidence="2 3">
    <name type="scientific">Cupriavidus plantarum</name>
    <dbReference type="NCBI Taxonomy" id="942865"/>
    <lineage>
        <taxon>Bacteria</taxon>
        <taxon>Pseudomonadati</taxon>
        <taxon>Pseudomonadota</taxon>
        <taxon>Betaproteobacteria</taxon>
        <taxon>Burkholderiales</taxon>
        <taxon>Burkholderiaceae</taxon>
        <taxon>Cupriavidus</taxon>
    </lineage>
</organism>
<reference evidence="2 3" key="1">
    <citation type="submission" date="2018-05" db="EMBL/GenBank/DDBJ databases">
        <title>Genomic Encyclopedia of Type Strains, Phase IV (KMG-V): Genome sequencing to study the core and pangenomes of soil and plant-associated prokaryotes.</title>
        <authorList>
            <person name="Whitman W."/>
        </authorList>
    </citation>
    <scope>NUCLEOTIDE SEQUENCE [LARGE SCALE GENOMIC DNA]</scope>
    <source>
        <strain evidence="2 3">SLV-132</strain>
    </source>
</reference>
<dbReference type="PANTHER" id="PTHR13812:SF19">
    <property type="entry name" value="KETIMINE REDUCTASE MU-CRYSTALLIN"/>
    <property type="match status" value="1"/>
</dbReference>
<dbReference type="PANTHER" id="PTHR13812">
    <property type="entry name" value="KETIMINE REDUCTASE MU-CRYSTALLIN"/>
    <property type="match status" value="1"/>
</dbReference>
<dbReference type="RefSeq" id="WP_109584546.1">
    <property type="nucleotide sequence ID" value="NZ_QGGT01000004.1"/>
</dbReference>
<evidence type="ECO:0000256" key="1">
    <source>
        <dbReference type="ARBA" id="ARBA00008903"/>
    </source>
</evidence>
<dbReference type="SUPFAM" id="SSF51735">
    <property type="entry name" value="NAD(P)-binding Rossmann-fold domains"/>
    <property type="match status" value="1"/>
</dbReference>
<dbReference type="AlphaFoldDB" id="A0A316ENZ3"/>
<dbReference type="Proteomes" id="UP000245754">
    <property type="component" value="Unassembled WGS sequence"/>
</dbReference>
<name>A0A316ENZ3_9BURK</name>
<dbReference type="NCBIfam" id="NF004793">
    <property type="entry name" value="PRK06141.1"/>
    <property type="match status" value="1"/>
</dbReference>
<keyword evidence="3" id="KW-1185">Reference proteome</keyword>
<accession>A0A316ENZ3</accession>
<dbReference type="PIRSF" id="PIRSF001439">
    <property type="entry name" value="CryM"/>
    <property type="match status" value="1"/>
</dbReference>
<sequence length="316" mass="33055">MLQPDAALLRALLPFPRLIPALRDAFAAGATVPLRHTHHIGEAGQPGAGISLLMPAWDDAGFYGVKIVNIFEGNAAHGLPGLHSTYMLYDARTGAPLAMFDGNEITSRRTAAAAALAADYLARPDARSLLVVGAGRVGSLVAPAMAAVRQLERIAIWNRDTAAAARCAQAWRDQGLPAAVADDLEAAVREADIVSCATLATTPIIRGEWLAAGSHLDLIGSFTPRMTEADPACFANASVWVDTDEAPAKAGDLINAFAAGCLSPEALRGNLTDLARGTRGGRESADERTVFKGVGTALEDLASARLAYQQLIASPR</sequence>
<dbReference type="FunFam" id="3.40.50.720:FF:000311">
    <property type="entry name" value="Ornithine cyclodeaminase"/>
    <property type="match status" value="1"/>
</dbReference>
<protein>
    <submittedName>
        <fullName evidence="2">Ornithine cyclodeaminase</fullName>
    </submittedName>
</protein>
<dbReference type="Pfam" id="PF02423">
    <property type="entry name" value="OCD_Mu_crystall"/>
    <property type="match status" value="1"/>
</dbReference>
<proteinExistence type="inferred from homology"/>
<dbReference type="Gene3D" id="3.30.1780.10">
    <property type="entry name" value="ornithine cyclodeaminase, domain 1"/>
    <property type="match status" value="1"/>
</dbReference>
<comment type="similarity">
    <text evidence="1">Belongs to the ornithine cyclodeaminase/mu-crystallin family.</text>
</comment>
<gene>
    <name evidence="2" type="ORF">C7419_104104</name>
</gene>
<dbReference type="InterPro" id="IPR023401">
    <property type="entry name" value="ODC_N"/>
</dbReference>
<dbReference type="GO" id="GO:0005737">
    <property type="term" value="C:cytoplasm"/>
    <property type="evidence" value="ECO:0007669"/>
    <property type="project" value="TreeGrafter"/>
</dbReference>
<evidence type="ECO:0000313" key="2">
    <source>
        <dbReference type="EMBL" id="PWK33431.1"/>
    </source>
</evidence>
<dbReference type="InterPro" id="IPR003462">
    <property type="entry name" value="ODC_Mu_crystall"/>
</dbReference>
<dbReference type="InterPro" id="IPR036291">
    <property type="entry name" value="NAD(P)-bd_dom_sf"/>
</dbReference>